<organism evidence="1 2">
    <name type="scientific">Klebsiella michiganensis</name>
    <dbReference type="NCBI Taxonomy" id="1134687"/>
    <lineage>
        <taxon>Bacteria</taxon>
        <taxon>Pseudomonadati</taxon>
        <taxon>Pseudomonadota</taxon>
        <taxon>Gammaproteobacteria</taxon>
        <taxon>Enterobacterales</taxon>
        <taxon>Enterobacteriaceae</taxon>
        <taxon>Klebsiella/Raoultella group</taxon>
        <taxon>Klebsiella</taxon>
    </lineage>
</organism>
<accession>A0A7H5A7S7</accession>
<proteinExistence type="predicted"/>
<sequence>MTATTQPLTQQCHNSFTLARHWVSAANVIFLFASAHIREPLERGTPLKKKRRAGDICCALFPHYLLRDSIPRRMLSYRSFR</sequence>
<evidence type="ECO:0000313" key="2">
    <source>
        <dbReference type="Proteomes" id="UP000020202"/>
    </source>
</evidence>
<reference evidence="1 2" key="1">
    <citation type="submission" date="2014-01" db="EMBL/GenBank/DDBJ databases">
        <title>The Genome Sequence of Klebsiella oxytoca MGH 27.</title>
        <authorList>
            <consortium name="The Broad Institute Genomics Platform"/>
            <consortium name="The Broad Institute Genome Sequencing Center for Infectious Disease"/>
            <person name="Murphy C."/>
            <person name="Cosimi L."/>
            <person name="Cerqueira G."/>
            <person name="Feldgarden M."/>
            <person name="Earl A."/>
            <person name="Hung D."/>
            <person name="Onderdonk A.B."/>
            <person name="Ferraro M.J."/>
            <person name="Hooper D."/>
            <person name="Dekker J."/>
            <person name="O'Brien T."/>
            <person name="Huang S."/>
            <person name="Quan V."/>
            <person name="Ernst C."/>
            <person name="Delaney M."/>
            <person name="DuBois A."/>
            <person name="Kim D.S."/>
            <person name="Young S.K."/>
            <person name="Zeng Q."/>
            <person name="Gargeya S."/>
            <person name="Fitzgerald M."/>
            <person name="Abouelleil A."/>
            <person name="Alvarado L."/>
            <person name="Berlin A.M."/>
            <person name="Chapman S.B."/>
            <person name="Gainer-Dewar J."/>
            <person name="Goldberg J."/>
            <person name="Gnerre S."/>
            <person name="Griggs A."/>
            <person name="Gujja S."/>
            <person name="Hansen M."/>
            <person name="Howarth C."/>
            <person name="Imamovic A."/>
            <person name="Ireland A."/>
            <person name="Larimer J."/>
            <person name="McCowan C."/>
            <person name="Murphy C."/>
            <person name="Pearson M."/>
            <person name="Poon T.W."/>
            <person name="Priest M."/>
            <person name="Roberts A."/>
            <person name="Saif S."/>
            <person name="Shea T."/>
            <person name="Sykes S."/>
            <person name="Wortman J."/>
            <person name="Nusbaum C."/>
            <person name="Birren B."/>
        </authorList>
    </citation>
    <scope>NUCLEOTIDE SEQUENCE [LARGE SCALE GENOMIC DNA]</scope>
    <source>
        <strain evidence="1 2">MGH 27</strain>
    </source>
</reference>
<dbReference type="EMBL" id="JCNZ01000009">
    <property type="protein sequence ID" value="EWF88367.1"/>
    <property type="molecule type" value="Genomic_DNA"/>
</dbReference>
<evidence type="ECO:0000313" key="1">
    <source>
        <dbReference type="EMBL" id="EWF88367.1"/>
    </source>
</evidence>
<comment type="caution">
    <text evidence="1">The sequence shown here is derived from an EMBL/GenBank/DDBJ whole genome shotgun (WGS) entry which is preliminary data.</text>
</comment>
<protein>
    <submittedName>
        <fullName evidence="1">Uncharacterized protein</fullName>
    </submittedName>
</protein>
<name>A0A7H5A7S7_9ENTR</name>
<gene>
    <name evidence="1" type="ORF">L373_03548</name>
</gene>
<dbReference type="AlphaFoldDB" id="A0A7H5A7S7"/>
<dbReference type="Proteomes" id="UP000020202">
    <property type="component" value="Unassembled WGS sequence"/>
</dbReference>